<dbReference type="Pfam" id="PF20149">
    <property type="entry name" value="DUF6532"/>
    <property type="match status" value="1"/>
</dbReference>
<feature type="region of interest" description="Disordered" evidence="1">
    <location>
        <begin position="78"/>
        <end position="139"/>
    </location>
</feature>
<feature type="compositionally biased region" description="Polar residues" evidence="1">
    <location>
        <begin position="90"/>
        <end position="101"/>
    </location>
</feature>
<dbReference type="AlphaFoldDB" id="A0A4Y9XQH8"/>
<protein>
    <recommendedName>
        <fullName evidence="2">DUF6532 domain-containing protein</fullName>
    </recommendedName>
</protein>
<feature type="region of interest" description="Disordered" evidence="1">
    <location>
        <begin position="442"/>
        <end position="511"/>
    </location>
</feature>
<organism evidence="3 4">
    <name type="scientific">Rhodofomes roseus</name>
    <dbReference type="NCBI Taxonomy" id="34475"/>
    <lineage>
        <taxon>Eukaryota</taxon>
        <taxon>Fungi</taxon>
        <taxon>Dikarya</taxon>
        <taxon>Basidiomycota</taxon>
        <taxon>Agaricomycotina</taxon>
        <taxon>Agaricomycetes</taxon>
        <taxon>Polyporales</taxon>
        <taxon>Rhodofomes</taxon>
    </lineage>
</organism>
<dbReference type="EMBL" id="SEKV01001142">
    <property type="protein sequence ID" value="TFY51627.1"/>
    <property type="molecule type" value="Genomic_DNA"/>
</dbReference>
<feature type="domain" description="DUF6532" evidence="2">
    <location>
        <begin position="167"/>
        <end position="348"/>
    </location>
</feature>
<evidence type="ECO:0000313" key="4">
    <source>
        <dbReference type="Proteomes" id="UP000298390"/>
    </source>
</evidence>
<evidence type="ECO:0000259" key="2">
    <source>
        <dbReference type="Pfam" id="PF20149"/>
    </source>
</evidence>
<evidence type="ECO:0000256" key="1">
    <source>
        <dbReference type="SAM" id="MobiDB-lite"/>
    </source>
</evidence>
<gene>
    <name evidence="3" type="ORF">EVJ58_g10463</name>
</gene>
<sequence>MTARSVVDMDHCFSSISHRQLGSSQPTRGSSIPSTAHTISQQQLYRTPHDAALLGHMAGTGVYMSPMSIPLAASRRCNTQPLLSGPDTGVESTFSPSNSPSHGFAGHTFVASPAKRKRASGTNGNLLTPEQKKARKKQANDARLTLSDFKGCQPFYKMLQIVRDKTICHIATRNPFPDNGKKQGAGKQEIAAKIFTDEASLPGRNPNAEQLSTALASLLATGTDTAVYTALADAAETVVPKAYGLILSLALTNDEKAKNKQTAGFWLPDNHHFTHYDEEHEQWECMWQNPAICKVIQVAFFKNRDSLGCMYQEYFYPFSLELICLASDVIKHELTLWESTGERRKKADLTPYNRGRVELYQPFLKNMEKLKNNEVWELYRIAKFEDALEGSGFFDEHCNPTSTVREIPYEVMDTHMADLKQKMEHMAPLRAARTARWNAACDVSAPSSSPSRTALPRQPTGADSQMARPALSESHMVASVSYASSGTPLSMSSQAVPSTNNSPRAASNTTPSLDLVSESAHSMSRESPHSSGPLPYISLHPVVPALSFQMNADTPTARIARGEPRPNF</sequence>
<dbReference type="InterPro" id="IPR045341">
    <property type="entry name" value="DUF6532"/>
</dbReference>
<feature type="region of interest" description="Disordered" evidence="1">
    <location>
        <begin position="516"/>
        <end position="535"/>
    </location>
</feature>
<feature type="compositionally biased region" description="Polar residues" evidence="1">
    <location>
        <begin position="481"/>
        <end position="511"/>
    </location>
</feature>
<feature type="region of interest" description="Disordered" evidence="1">
    <location>
        <begin position="17"/>
        <end position="42"/>
    </location>
</feature>
<comment type="caution">
    <text evidence="3">The sequence shown here is derived from an EMBL/GenBank/DDBJ whole genome shotgun (WGS) entry which is preliminary data.</text>
</comment>
<dbReference type="Proteomes" id="UP000298390">
    <property type="component" value="Unassembled WGS sequence"/>
</dbReference>
<proteinExistence type="predicted"/>
<reference evidence="3 4" key="1">
    <citation type="submission" date="2019-01" db="EMBL/GenBank/DDBJ databases">
        <title>Genome sequencing of the rare red list fungi Fomitopsis rosea.</title>
        <authorList>
            <person name="Buettner E."/>
            <person name="Kellner H."/>
        </authorList>
    </citation>
    <scope>NUCLEOTIDE SEQUENCE [LARGE SCALE GENOMIC DNA]</scope>
    <source>
        <strain evidence="3 4">DSM 105464</strain>
    </source>
</reference>
<evidence type="ECO:0000313" key="3">
    <source>
        <dbReference type="EMBL" id="TFY51627.1"/>
    </source>
</evidence>
<accession>A0A4Y9XQH8</accession>
<name>A0A4Y9XQH8_9APHY</name>